<accession>A0ACC2TLR3</accession>
<evidence type="ECO:0000313" key="1">
    <source>
        <dbReference type="EMBL" id="KAJ9075420.1"/>
    </source>
</evidence>
<organism evidence="1 2">
    <name type="scientific">Entomophthora muscae</name>
    <dbReference type="NCBI Taxonomy" id="34485"/>
    <lineage>
        <taxon>Eukaryota</taxon>
        <taxon>Fungi</taxon>
        <taxon>Fungi incertae sedis</taxon>
        <taxon>Zoopagomycota</taxon>
        <taxon>Entomophthoromycotina</taxon>
        <taxon>Entomophthoromycetes</taxon>
        <taxon>Entomophthorales</taxon>
        <taxon>Entomophthoraceae</taxon>
        <taxon>Entomophthora</taxon>
    </lineage>
</organism>
<dbReference type="EMBL" id="QTSX02002476">
    <property type="protein sequence ID" value="KAJ9075420.1"/>
    <property type="molecule type" value="Genomic_DNA"/>
</dbReference>
<reference evidence="1" key="1">
    <citation type="submission" date="2022-04" db="EMBL/GenBank/DDBJ databases">
        <title>Genome of the entomopathogenic fungus Entomophthora muscae.</title>
        <authorList>
            <person name="Elya C."/>
            <person name="Lovett B.R."/>
            <person name="Lee E."/>
            <person name="Macias A.M."/>
            <person name="Hajek A.E."/>
            <person name="De Bivort B.L."/>
            <person name="Kasson M.T."/>
            <person name="De Fine Licht H.H."/>
            <person name="Stajich J.E."/>
        </authorList>
    </citation>
    <scope>NUCLEOTIDE SEQUENCE</scope>
    <source>
        <strain evidence="1">Berkeley</strain>
    </source>
</reference>
<evidence type="ECO:0000313" key="2">
    <source>
        <dbReference type="Proteomes" id="UP001165960"/>
    </source>
</evidence>
<dbReference type="EC" id="1.5.1.20" evidence="1"/>
<dbReference type="Proteomes" id="UP001165960">
    <property type="component" value="Unassembled WGS sequence"/>
</dbReference>
<comment type="caution">
    <text evidence="1">The sequence shown here is derived from an EMBL/GenBank/DDBJ whole genome shotgun (WGS) entry which is preliminary data.</text>
</comment>
<keyword evidence="2" id="KW-1185">Reference proteome</keyword>
<keyword evidence="1" id="KW-0560">Oxidoreductase</keyword>
<sequence length="591" mass="67203">MKIIDKINRATEENRPFWSFEYFPPKTQQGVLNLFSRFERMGLLNPEFIDVTWGAGGTTSDLTLEICTTAKASYGLETCMHLTCTNMPKKKVDDALKLPKIAKENGIRNILALRGDRSPGGSSKWSKCDDGFTYAVDLVRYIRQEYGDFFCISVAGYPEGHLDSLNKEDDLGFLKEKIDAGADYIVTQLFYDVDMFISWTKKVREAGIQAPILTGIMPIQSYQGFKRMTTMCKTRVPNGIIEALDPIKDDDAAVKEYGIDLAVSMCRKLLENGVLGFHFYTLNLEKTTQAILEKLEFVNAKDLYRPLPWNTSAHKHREKENVRPIFWRNRSQSYVARTQEWDDFPNGRWGDSRSPAYGELDGYGVSIKYPAEKALELWGRPETTQDVFNLFTKYCEGKLSALPWCDQQLQPETITIQTSLIDINRSGYLTINSQPAVNGASSAHAVHGWGPKNGYVYQKAYLEFFCSPAQLDALTNRMQGDDMFSYYAVTRNGSLRTNNPSSGPMAVTWGIFPGKEVVQPTIVEAVSFMAWKDEAFELWSQWSSVYEPTTSPHRLLSEIQNTWYLVNIVHHDFTCPNAIFDIFATREEISR</sequence>
<proteinExistence type="predicted"/>
<gene>
    <name evidence="1" type="primary">MET13_2</name>
    <name evidence="1" type="ORF">DSO57_1036342</name>
</gene>
<protein>
    <submittedName>
        <fullName evidence="1">Methylenetetrahydrofolate reductase (NAD(P)H) met13</fullName>
        <ecNumber evidence="1">1.5.1.20</ecNumber>
    </submittedName>
</protein>
<name>A0ACC2TLR3_9FUNG</name>